<proteinExistence type="predicted"/>
<gene>
    <name evidence="2" type="ORF">CCS01_29655</name>
</gene>
<evidence type="ECO:0000313" key="2">
    <source>
        <dbReference type="EMBL" id="PPQ26523.1"/>
    </source>
</evidence>
<dbReference type="AlphaFoldDB" id="A0A2S6MVX6"/>
<keyword evidence="3" id="KW-1185">Reference proteome</keyword>
<accession>A0A2S6MVX6</accession>
<evidence type="ECO:0000313" key="3">
    <source>
        <dbReference type="Proteomes" id="UP000239724"/>
    </source>
</evidence>
<feature type="compositionally biased region" description="Low complexity" evidence="1">
    <location>
        <begin position="85"/>
        <end position="102"/>
    </location>
</feature>
<name>A0A2S6MVX6_RHOGL</name>
<sequence>MWSLLALQAFGRENAMKASALTVAVVLGVGMTAPWPVHAAGEPQLGPRGSAEATSGKSPGQAEKGRMDLKRERDAQKYQRQDARSAGQPAQPQAGSGSASAK</sequence>
<reference evidence="2 3" key="1">
    <citation type="journal article" date="2018" name="Arch. Microbiol.">
        <title>New insights into the metabolic potential of the phototrophic purple bacterium Rhodopila globiformis DSM 161(T) from its draft genome sequence and evidence for a vanadium-dependent nitrogenase.</title>
        <authorList>
            <person name="Imhoff J.F."/>
            <person name="Rahn T."/>
            <person name="Kunzel S."/>
            <person name="Neulinger S.C."/>
        </authorList>
    </citation>
    <scope>NUCLEOTIDE SEQUENCE [LARGE SCALE GENOMIC DNA]</scope>
    <source>
        <strain evidence="2 3">DSM 161</strain>
    </source>
</reference>
<protein>
    <submittedName>
        <fullName evidence="2">Uncharacterized protein</fullName>
    </submittedName>
</protein>
<evidence type="ECO:0000256" key="1">
    <source>
        <dbReference type="SAM" id="MobiDB-lite"/>
    </source>
</evidence>
<dbReference type="Proteomes" id="UP000239724">
    <property type="component" value="Unassembled WGS sequence"/>
</dbReference>
<feature type="region of interest" description="Disordered" evidence="1">
    <location>
        <begin position="35"/>
        <end position="102"/>
    </location>
</feature>
<organism evidence="2 3">
    <name type="scientific">Rhodopila globiformis</name>
    <name type="common">Rhodopseudomonas globiformis</name>
    <dbReference type="NCBI Taxonomy" id="1071"/>
    <lineage>
        <taxon>Bacteria</taxon>
        <taxon>Pseudomonadati</taxon>
        <taxon>Pseudomonadota</taxon>
        <taxon>Alphaproteobacteria</taxon>
        <taxon>Acetobacterales</taxon>
        <taxon>Acetobacteraceae</taxon>
        <taxon>Rhodopila</taxon>
    </lineage>
</organism>
<dbReference type="EMBL" id="NHRY01000269">
    <property type="protein sequence ID" value="PPQ26523.1"/>
    <property type="molecule type" value="Genomic_DNA"/>
</dbReference>
<comment type="caution">
    <text evidence="2">The sequence shown here is derived from an EMBL/GenBank/DDBJ whole genome shotgun (WGS) entry which is preliminary data.</text>
</comment>
<feature type="compositionally biased region" description="Basic and acidic residues" evidence="1">
    <location>
        <begin position="63"/>
        <end position="83"/>
    </location>
</feature>